<dbReference type="GO" id="GO:0003677">
    <property type="term" value="F:DNA binding"/>
    <property type="evidence" value="ECO:0007669"/>
    <property type="project" value="UniProtKB-KW"/>
</dbReference>
<organism evidence="5 6">
    <name type="scientific">Peribacillus butanolivorans</name>
    <dbReference type="NCBI Taxonomy" id="421767"/>
    <lineage>
        <taxon>Bacteria</taxon>
        <taxon>Bacillati</taxon>
        <taxon>Bacillota</taxon>
        <taxon>Bacilli</taxon>
        <taxon>Bacillales</taxon>
        <taxon>Bacillaceae</taxon>
        <taxon>Peribacillus</taxon>
    </lineage>
</organism>
<dbReference type="AlphaFoldDB" id="A0AAX0RS02"/>
<evidence type="ECO:0000313" key="6">
    <source>
        <dbReference type="Proteomes" id="UP000220106"/>
    </source>
</evidence>
<dbReference type="PANTHER" id="PTHR43537:SF5">
    <property type="entry name" value="UXU OPERON TRANSCRIPTIONAL REGULATOR"/>
    <property type="match status" value="1"/>
</dbReference>
<evidence type="ECO:0000259" key="4">
    <source>
        <dbReference type="PROSITE" id="PS50949"/>
    </source>
</evidence>
<dbReference type="InterPro" id="IPR008920">
    <property type="entry name" value="TF_FadR/GntR_C"/>
</dbReference>
<evidence type="ECO:0000256" key="3">
    <source>
        <dbReference type="ARBA" id="ARBA00023163"/>
    </source>
</evidence>
<evidence type="ECO:0000313" key="5">
    <source>
        <dbReference type="EMBL" id="PEJ34255.1"/>
    </source>
</evidence>
<dbReference type="Pfam" id="PF07729">
    <property type="entry name" value="FCD"/>
    <property type="match status" value="1"/>
</dbReference>
<dbReference type="CDD" id="cd07377">
    <property type="entry name" value="WHTH_GntR"/>
    <property type="match status" value="1"/>
</dbReference>
<dbReference type="InterPro" id="IPR011711">
    <property type="entry name" value="GntR_C"/>
</dbReference>
<feature type="domain" description="HTH gntR-type" evidence="4">
    <location>
        <begin position="6"/>
        <end position="74"/>
    </location>
</feature>
<dbReference type="InterPro" id="IPR036388">
    <property type="entry name" value="WH-like_DNA-bd_sf"/>
</dbReference>
<sequence length="225" mass="26199">MIQRKRTLSEISSERIRTFISENNCQPGDRLPTEKEIIEMLGVSRTIVRESLKALQSQGIIEIKQGIGIFVKEVKFQNLFKKISPFLKFDKTKFKELIDTRIVLELGAIDLAITHYQLDKINQMSYWNDTILEKVNKGEKAKNEDLFFHQALFHATGNETFIQLSSIINEYFQINQLEEIVGLEEFMTAYKEHKLVIDSLINKDAETAKQNMKVHLSKLYNLLEE</sequence>
<accession>A0AAX0RS02</accession>
<keyword evidence="3" id="KW-0804">Transcription</keyword>
<dbReference type="Gene3D" id="1.10.10.10">
    <property type="entry name" value="Winged helix-like DNA-binding domain superfamily/Winged helix DNA-binding domain"/>
    <property type="match status" value="1"/>
</dbReference>
<dbReference type="SUPFAM" id="SSF46785">
    <property type="entry name" value="Winged helix' DNA-binding domain"/>
    <property type="match status" value="1"/>
</dbReference>
<evidence type="ECO:0000256" key="2">
    <source>
        <dbReference type="ARBA" id="ARBA00023125"/>
    </source>
</evidence>
<dbReference type="Proteomes" id="UP000220106">
    <property type="component" value="Unassembled WGS sequence"/>
</dbReference>
<dbReference type="EMBL" id="NUEQ01000014">
    <property type="protein sequence ID" value="PEJ34255.1"/>
    <property type="molecule type" value="Genomic_DNA"/>
</dbReference>
<proteinExistence type="predicted"/>
<dbReference type="SMART" id="SM00895">
    <property type="entry name" value="FCD"/>
    <property type="match status" value="1"/>
</dbReference>
<gene>
    <name evidence="5" type="ORF">CN689_08920</name>
</gene>
<keyword evidence="2" id="KW-0238">DNA-binding</keyword>
<dbReference type="SUPFAM" id="SSF48008">
    <property type="entry name" value="GntR ligand-binding domain-like"/>
    <property type="match status" value="1"/>
</dbReference>
<dbReference type="Gene3D" id="1.20.120.530">
    <property type="entry name" value="GntR ligand-binding domain-like"/>
    <property type="match status" value="1"/>
</dbReference>
<dbReference type="RefSeq" id="WP_098175606.1">
    <property type="nucleotide sequence ID" value="NZ_NUEQ01000014.1"/>
</dbReference>
<comment type="caution">
    <text evidence="5">The sequence shown here is derived from an EMBL/GenBank/DDBJ whole genome shotgun (WGS) entry which is preliminary data.</text>
</comment>
<dbReference type="InterPro" id="IPR036390">
    <property type="entry name" value="WH_DNA-bd_sf"/>
</dbReference>
<dbReference type="InterPro" id="IPR000524">
    <property type="entry name" value="Tscrpt_reg_HTH_GntR"/>
</dbReference>
<keyword evidence="1" id="KW-0805">Transcription regulation</keyword>
<dbReference type="GO" id="GO:0003700">
    <property type="term" value="F:DNA-binding transcription factor activity"/>
    <property type="evidence" value="ECO:0007669"/>
    <property type="project" value="InterPro"/>
</dbReference>
<dbReference type="PROSITE" id="PS50949">
    <property type="entry name" value="HTH_GNTR"/>
    <property type="match status" value="1"/>
</dbReference>
<dbReference type="SMART" id="SM00345">
    <property type="entry name" value="HTH_GNTR"/>
    <property type="match status" value="1"/>
</dbReference>
<dbReference type="Pfam" id="PF00392">
    <property type="entry name" value="GntR"/>
    <property type="match status" value="1"/>
</dbReference>
<name>A0AAX0RS02_9BACI</name>
<dbReference type="PANTHER" id="PTHR43537">
    <property type="entry name" value="TRANSCRIPTIONAL REGULATOR, GNTR FAMILY"/>
    <property type="match status" value="1"/>
</dbReference>
<evidence type="ECO:0000256" key="1">
    <source>
        <dbReference type="ARBA" id="ARBA00023015"/>
    </source>
</evidence>
<reference evidence="5 6" key="1">
    <citation type="submission" date="2017-09" db="EMBL/GenBank/DDBJ databases">
        <title>Large-scale bioinformatics analysis of Bacillus genomes uncovers conserved roles of natural products in bacterial physiology.</title>
        <authorList>
            <consortium name="Agbiome Team Llc"/>
            <person name="Bleich R.M."/>
            <person name="Kirk G.J."/>
            <person name="Santa Maria K.C."/>
            <person name="Allen S.E."/>
            <person name="Farag S."/>
            <person name="Shank E.A."/>
            <person name="Bowers A."/>
        </authorList>
    </citation>
    <scope>NUCLEOTIDE SEQUENCE [LARGE SCALE GENOMIC DNA]</scope>
    <source>
        <strain evidence="5 6">AFS003229</strain>
    </source>
</reference>
<protein>
    <recommendedName>
        <fullName evidence="4">HTH gntR-type domain-containing protein</fullName>
    </recommendedName>
</protein>
<dbReference type="PRINTS" id="PR00035">
    <property type="entry name" value="HTHGNTR"/>
</dbReference>